<protein>
    <submittedName>
        <fullName evidence="4">GNAT family N-acetyltransferase</fullName>
    </submittedName>
</protein>
<dbReference type="AlphaFoldDB" id="A0AA41KHE3"/>
<evidence type="ECO:0000256" key="1">
    <source>
        <dbReference type="ARBA" id="ARBA00022679"/>
    </source>
</evidence>
<dbReference type="InterPro" id="IPR016181">
    <property type="entry name" value="Acyl_CoA_acyltransferase"/>
</dbReference>
<evidence type="ECO:0000259" key="3">
    <source>
        <dbReference type="PROSITE" id="PS51186"/>
    </source>
</evidence>
<keyword evidence="2" id="KW-0012">Acyltransferase</keyword>
<accession>A0AA41KHE3</accession>
<dbReference type="PROSITE" id="PS51186">
    <property type="entry name" value="GNAT"/>
    <property type="match status" value="1"/>
</dbReference>
<dbReference type="InterPro" id="IPR000182">
    <property type="entry name" value="GNAT_dom"/>
</dbReference>
<evidence type="ECO:0000313" key="5">
    <source>
        <dbReference type="Proteomes" id="UP001166304"/>
    </source>
</evidence>
<proteinExistence type="predicted"/>
<dbReference type="Gene3D" id="3.40.630.30">
    <property type="match status" value="1"/>
</dbReference>
<sequence length="142" mass="15495">MIREARPSDEARLRAIQTSALDEPWPELLDVGIEGPPLVLVLDAGEPAAYALVVPDRPVAYLAEFAVAPAMQSQGLGTALMEGLLGRLRETGFETVRLTAREDDERARSFYDGFGFSKAEALPDHYDDGDGVLLVRELGRPE</sequence>
<dbReference type="PANTHER" id="PTHR43877">
    <property type="entry name" value="AMINOALKYLPHOSPHONATE N-ACETYLTRANSFERASE-RELATED-RELATED"/>
    <property type="match status" value="1"/>
</dbReference>
<comment type="caution">
    <text evidence="4">The sequence shown here is derived from an EMBL/GenBank/DDBJ whole genome shotgun (WGS) entry which is preliminary data.</text>
</comment>
<dbReference type="Proteomes" id="UP001166304">
    <property type="component" value="Unassembled WGS sequence"/>
</dbReference>
<keyword evidence="5" id="KW-1185">Reference proteome</keyword>
<gene>
    <name evidence="4" type="ORF">KTS37_07720</name>
</gene>
<feature type="domain" description="N-acetyltransferase" evidence="3">
    <location>
        <begin position="1"/>
        <end position="139"/>
    </location>
</feature>
<name>A0AA41KHE3_9EURY</name>
<organism evidence="4 5">
    <name type="scientific">Haloarcula salina</name>
    <dbReference type="NCBI Taxonomy" id="1429914"/>
    <lineage>
        <taxon>Archaea</taxon>
        <taxon>Methanobacteriati</taxon>
        <taxon>Methanobacteriota</taxon>
        <taxon>Stenosarchaea group</taxon>
        <taxon>Halobacteria</taxon>
        <taxon>Halobacteriales</taxon>
        <taxon>Haloarculaceae</taxon>
        <taxon>Haloarcula</taxon>
    </lineage>
</organism>
<dbReference type="Pfam" id="PF00583">
    <property type="entry name" value="Acetyltransf_1"/>
    <property type="match status" value="1"/>
</dbReference>
<reference evidence="4" key="1">
    <citation type="submission" date="2021-06" db="EMBL/GenBank/DDBJ databases">
        <title>New haloarchaea isolates fom saline soil.</title>
        <authorList>
            <person name="Duran-Viseras A."/>
            <person name="Sanchez-Porro C.S."/>
            <person name="Ventosa A."/>
        </authorList>
    </citation>
    <scope>NUCLEOTIDE SEQUENCE</scope>
    <source>
        <strain evidence="4">JCM 18369</strain>
    </source>
</reference>
<dbReference type="EMBL" id="JAHQXE010000002">
    <property type="protein sequence ID" value="MBV0901676.1"/>
    <property type="molecule type" value="Genomic_DNA"/>
</dbReference>
<dbReference type="SUPFAM" id="SSF55729">
    <property type="entry name" value="Acyl-CoA N-acyltransferases (Nat)"/>
    <property type="match status" value="1"/>
</dbReference>
<dbReference type="InterPro" id="IPR050832">
    <property type="entry name" value="Bact_Acetyltransf"/>
</dbReference>
<dbReference type="RefSeq" id="WP_162412875.1">
    <property type="nucleotide sequence ID" value="NZ_JAHQXE010000002.1"/>
</dbReference>
<keyword evidence="1" id="KW-0808">Transferase</keyword>
<evidence type="ECO:0000256" key="2">
    <source>
        <dbReference type="ARBA" id="ARBA00023315"/>
    </source>
</evidence>
<dbReference type="CDD" id="cd04301">
    <property type="entry name" value="NAT_SF"/>
    <property type="match status" value="1"/>
</dbReference>
<evidence type="ECO:0000313" key="4">
    <source>
        <dbReference type="EMBL" id="MBV0901676.1"/>
    </source>
</evidence>
<dbReference type="GO" id="GO:0016747">
    <property type="term" value="F:acyltransferase activity, transferring groups other than amino-acyl groups"/>
    <property type="evidence" value="ECO:0007669"/>
    <property type="project" value="InterPro"/>
</dbReference>